<dbReference type="PANTHER" id="PTHR31672:SF13">
    <property type="entry name" value="F-BOX PROTEIN CPR30-LIKE"/>
    <property type="match status" value="1"/>
</dbReference>
<comment type="caution">
    <text evidence="2">The sequence shown here is derived from an EMBL/GenBank/DDBJ whole genome shotgun (WGS) entry which is preliminary data.</text>
</comment>
<feature type="domain" description="F-box" evidence="1">
    <location>
        <begin position="12"/>
        <end position="50"/>
    </location>
</feature>
<dbReference type="EMBL" id="JAUHHV010000008">
    <property type="protein sequence ID" value="KAK1414037.1"/>
    <property type="molecule type" value="Genomic_DNA"/>
</dbReference>
<dbReference type="InterPro" id="IPR001810">
    <property type="entry name" value="F-box_dom"/>
</dbReference>
<name>A0AAD8K0N7_TARER</name>
<evidence type="ECO:0000259" key="1">
    <source>
        <dbReference type="Pfam" id="PF00646"/>
    </source>
</evidence>
<evidence type="ECO:0000313" key="3">
    <source>
        <dbReference type="Proteomes" id="UP001229421"/>
    </source>
</evidence>
<keyword evidence="3" id="KW-1185">Reference proteome</keyword>
<proteinExistence type="predicted"/>
<dbReference type="Pfam" id="PF00646">
    <property type="entry name" value="F-box"/>
    <property type="match status" value="1"/>
</dbReference>
<organism evidence="2 3">
    <name type="scientific">Tagetes erecta</name>
    <name type="common">African marigold</name>
    <dbReference type="NCBI Taxonomy" id="13708"/>
    <lineage>
        <taxon>Eukaryota</taxon>
        <taxon>Viridiplantae</taxon>
        <taxon>Streptophyta</taxon>
        <taxon>Embryophyta</taxon>
        <taxon>Tracheophyta</taxon>
        <taxon>Spermatophyta</taxon>
        <taxon>Magnoliopsida</taxon>
        <taxon>eudicotyledons</taxon>
        <taxon>Gunneridae</taxon>
        <taxon>Pentapetalae</taxon>
        <taxon>asterids</taxon>
        <taxon>campanulids</taxon>
        <taxon>Asterales</taxon>
        <taxon>Asteraceae</taxon>
        <taxon>Asteroideae</taxon>
        <taxon>Heliantheae alliance</taxon>
        <taxon>Tageteae</taxon>
        <taxon>Tagetes</taxon>
    </lineage>
</organism>
<dbReference type="SUPFAM" id="SSF81383">
    <property type="entry name" value="F-box domain"/>
    <property type="match status" value="1"/>
</dbReference>
<evidence type="ECO:0000313" key="2">
    <source>
        <dbReference type="EMBL" id="KAK1414037.1"/>
    </source>
</evidence>
<dbReference type="PANTHER" id="PTHR31672">
    <property type="entry name" value="BNACNNG10540D PROTEIN"/>
    <property type="match status" value="1"/>
</dbReference>
<dbReference type="NCBIfam" id="TIGR01640">
    <property type="entry name" value="F_box_assoc_1"/>
    <property type="match status" value="1"/>
</dbReference>
<dbReference type="Proteomes" id="UP001229421">
    <property type="component" value="Unassembled WGS sequence"/>
</dbReference>
<dbReference type="InterPro" id="IPR017451">
    <property type="entry name" value="F-box-assoc_interact_dom"/>
</dbReference>
<dbReference type="AlphaFoldDB" id="A0AAD8K0N7"/>
<sequence>MAKNHHRHTTELPSDVILVHILPRLAANTILRFKSVCKEWHSFLNTPKFHNLHHQHVTNNHNQYHHKLLTYSKLKSPCEFFTVDCEAPNESVTRLTTPFEVSNHYDVSILSSCNGMICLGVRIKRFGYDKYFDDLILWNPLTSDYKTLSKTNSHSECYMKSPYNVSKMYYTSSEDDYKILHVAESCNVYIYSLKSDSWKKIELTENDPSLWNYDHPMPSALWDENVYFLNTMWGQEYWVIRFDTKTEKFTKVSNISSQIQTGVDIWSSVHVEKPCLHFCVSNMYDGRIELFRMNEDEQWTKMETCLSKRDGPNMAGYVDPLHLMRNGNWLVHYPKGFCLYIVDVDKYINEDHEFEPPENGMHISAVEKYIETLVSPNRYIMQ</sequence>
<reference evidence="2" key="1">
    <citation type="journal article" date="2023" name="bioRxiv">
        <title>Improved chromosome-level genome assembly for marigold (Tagetes erecta).</title>
        <authorList>
            <person name="Jiang F."/>
            <person name="Yuan L."/>
            <person name="Wang S."/>
            <person name="Wang H."/>
            <person name="Xu D."/>
            <person name="Wang A."/>
            <person name="Fan W."/>
        </authorList>
    </citation>
    <scope>NUCLEOTIDE SEQUENCE</scope>
    <source>
        <strain evidence="2">WSJ</strain>
        <tissue evidence="2">Leaf</tissue>
    </source>
</reference>
<dbReference type="InterPro" id="IPR036047">
    <property type="entry name" value="F-box-like_dom_sf"/>
</dbReference>
<gene>
    <name evidence="2" type="ORF">QVD17_29775</name>
</gene>
<accession>A0AAD8K0N7</accession>
<protein>
    <recommendedName>
        <fullName evidence="1">F-box domain-containing protein</fullName>
    </recommendedName>
</protein>
<dbReference type="SUPFAM" id="SSF50965">
    <property type="entry name" value="Galactose oxidase, central domain"/>
    <property type="match status" value="1"/>
</dbReference>
<dbReference type="InterPro" id="IPR050796">
    <property type="entry name" value="SCF_F-box_component"/>
</dbReference>
<dbReference type="InterPro" id="IPR011043">
    <property type="entry name" value="Gal_Oxase/kelch_b-propeller"/>
</dbReference>
<dbReference type="Gene3D" id="1.20.1280.50">
    <property type="match status" value="1"/>
</dbReference>